<dbReference type="Proteomes" id="UP000001307">
    <property type="component" value="Unassembled WGS sequence"/>
</dbReference>
<accession>E4XQW2</accession>
<reference evidence="2" key="1">
    <citation type="journal article" date="2010" name="Science">
        <title>Plasticity of animal genome architecture unmasked by rapid evolution of a pelagic tunicate.</title>
        <authorList>
            <person name="Denoeud F."/>
            <person name="Henriet S."/>
            <person name="Mungpakdee S."/>
            <person name="Aury J.M."/>
            <person name="Da Silva C."/>
            <person name="Brinkmann H."/>
            <person name="Mikhaleva J."/>
            <person name="Olsen L.C."/>
            <person name="Jubin C."/>
            <person name="Canestro C."/>
            <person name="Bouquet J.M."/>
            <person name="Danks G."/>
            <person name="Poulain J."/>
            <person name="Campsteijn C."/>
            <person name="Adamski M."/>
            <person name="Cross I."/>
            <person name="Yadetie F."/>
            <person name="Muffato M."/>
            <person name="Louis A."/>
            <person name="Butcher S."/>
            <person name="Tsagkogeorga G."/>
            <person name="Konrad A."/>
            <person name="Singh S."/>
            <person name="Jensen M.F."/>
            <person name="Cong E.H."/>
            <person name="Eikeseth-Otteraa H."/>
            <person name="Noel B."/>
            <person name="Anthouard V."/>
            <person name="Porcel B.M."/>
            <person name="Kachouri-Lafond R."/>
            <person name="Nishino A."/>
            <person name="Ugolini M."/>
            <person name="Chourrout P."/>
            <person name="Nishida H."/>
            <person name="Aasland R."/>
            <person name="Huzurbazar S."/>
            <person name="Westhof E."/>
            <person name="Delsuc F."/>
            <person name="Lehrach H."/>
            <person name="Reinhardt R."/>
            <person name="Weissenbach J."/>
            <person name="Roy S.W."/>
            <person name="Artiguenave F."/>
            <person name="Postlethwait J.H."/>
            <person name="Manak J.R."/>
            <person name="Thompson E.M."/>
            <person name="Jaillon O."/>
            <person name="Du Pasquier L."/>
            <person name="Boudinot P."/>
            <person name="Liberles D.A."/>
            <person name="Volff J.N."/>
            <person name="Philippe H."/>
            <person name="Lenhard B."/>
            <person name="Roest Crollius H."/>
            <person name="Wincker P."/>
            <person name="Chourrout D."/>
        </authorList>
    </citation>
    <scope>NUCLEOTIDE SEQUENCE [LARGE SCALE GENOMIC DNA]</scope>
</reference>
<dbReference type="EMBL" id="FN653110">
    <property type="protein sequence ID" value="CBY12198.1"/>
    <property type="molecule type" value="Genomic_DNA"/>
</dbReference>
<name>E4XQW2_OIKDI</name>
<evidence type="ECO:0000313" key="3">
    <source>
        <dbReference type="EMBL" id="CBY33590.1"/>
    </source>
</evidence>
<sequence>MIRPISSPESPVDEPTIFRRSETLDEADSTGLPRPRDELLPELVEQST</sequence>
<dbReference type="Proteomes" id="UP000011014">
    <property type="component" value="Unassembled WGS sequence"/>
</dbReference>
<dbReference type="InParanoid" id="E4XQW2"/>
<feature type="region of interest" description="Disordered" evidence="1">
    <location>
        <begin position="1"/>
        <end position="48"/>
    </location>
</feature>
<gene>
    <name evidence="2" type="ORF">GSOID_T00018076001</name>
    <name evidence="3" type="ORF">GSOID_T00021514001</name>
</gene>
<evidence type="ECO:0000313" key="2">
    <source>
        <dbReference type="EMBL" id="CBY12198.1"/>
    </source>
</evidence>
<evidence type="ECO:0000313" key="4">
    <source>
        <dbReference type="Proteomes" id="UP000001307"/>
    </source>
</evidence>
<dbReference type="AlphaFoldDB" id="E4XQW2"/>
<dbReference type="EMBL" id="FN654429">
    <property type="protein sequence ID" value="CBY33590.1"/>
    <property type="molecule type" value="Genomic_DNA"/>
</dbReference>
<protein>
    <submittedName>
        <fullName evidence="2">Uncharacterized protein</fullName>
    </submittedName>
</protein>
<organism evidence="2">
    <name type="scientific">Oikopleura dioica</name>
    <name type="common">Tunicate</name>
    <dbReference type="NCBI Taxonomy" id="34765"/>
    <lineage>
        <taxon>Eukaryota</taxon>
        <taxon>Metazoa</taxon>
        <taxon>Chordata</taxon>
        <taxon>Tunicata</taxon>
        <taxon>Appendicularia</taxon>
        <taxon>Copelata</taxon>
        <taxon>Oikopleuridae</taxon>
        <taxon>Oikopleura</taxon>
    </lineage>
</organism>
<keyword evidence="4" id="KW-1185">Reference proteome</keyword>
<proteinExistence type="predicted"/>
<evidence type="ECO:0000256" key="1">
    <source>
        <dbReference type="SAM" id="MobiDB-lite"/>
    </source>
</evidence>